<keyword evidence="3" id="KW-1003">Cell membrane</keyword>
<keyword evidence="8 11" id="KW-0472">Membrane</keyword>
<dbReference type="Proteomes" id="UP000192761">
    <property type="component" value="Unassembled WGS sequence"/>
</dbReference>
<dbReference type="Pfam" id="PF07963">
    <property type="entry name" value="N_methyl"/>
    <property type="match status" value="1"/>
</dbReference>
<sequence length="160" mass="17908">MRRNGFTLIEILVTLGIVAIVLGVAVVRLGESDGRVVAREAQRLALLLDDARDEAINGGRALAWSSDGRGYQFWLQDEQNNWQVYATQDEFRPRTLPEGMQVQHQQVSLRDQPLGERIVFEPSGVNQPFHMELLLGEQQWRLDGDVMGQVSASAVEAAHD</sequence>
<keyword evidence="7 11" id="KW-1133">Transmembrane helix</keyword>
<dbReference type="GO" id="GO:0005886">
    <property type="term" value="C:plasma membrane"/>
    <property type="evidence" value="ECO:0007669"/>
    <property type="project" value="UniProtKB-SubCell"/>
</dbReference>
<dbReference type="InterPro" id="IPR012902">
    <property type="entry name" value="N_methyl_site"/>
</dbReference>
<dbReference type="GO" id="GO:0015627">
    <property type="term" value="C:type II protein secretion system complex"/>
    <property type="evidence" value="ECO:0007669"/>
    <property type="project" value="InterPro"/>
</dbReference>
<dbReference type="NCBIfam" id="TIGR02532">
    <property type="entry name" value="IV_pilin_GFxxxE"/>
    <property type="match status" value="1"/>
</dbReference>
<evidence type="ECO:0000256" key="10">
    <source>
        <dbReference type="ARBA" id="ARBA00030775"/>
    </source>
</evidence>
<organism evidence="13 14">
    <name type="scientific">Andreprevotia lacus DSM 23236</name>
    <dbReference type="NCBI Taxonomy" id="1121001"/>
    <lineage>
        <taxon>Bacteria</taxon>
        <taxon>Pseudomonadati</taxon>
        <taxon>Pseudomonadota</taxon>
        <taxon>Betaproteobacteria</taxon>
        <taxon>Neisseriales</taxon>
        <taxon>Chitinibacteraceae</taxon>
        <taxon>Andreprevotia</taxon>
    </lineage>
</organism>
<dbReference type="InterPro" id="IPR045584">
    <property type="entry name" value="Pilin-like"/>
</dbReference>
<dbReference type="Pfam" id="PF12019">
    <property type="entry name" value="GspH"/>
    <property type="match status" value="1"/>
</dbReference>
<keyword evidence="6 11" id="KW-0812">Transmembrane</keyword>
<evidence type="ECO:0000256" key="8">
    <source>
        <dbReference type="ARBA" id="ARBA00023136"/>
    </source>
</evidence>
<protein>
    <recommendedName>
        <fullName evidence="2">Type II secretion system protein H</fullName>
    </recommendedName>
    <alternativeName>
        <fullName evidence="10">General secretion pathway protein H</fullName>
    </alternativeName>
</protein>
<evidence type="ECO:0000256" key="7">
    <source>
        <dbReference type="ARBA" id="ARBA00022989"/>
    </source>
</evidence>
<keyword evidence="4" id="KW-0488">Methylation</keyword>
<comment type="subcellular location">
    <subcellularLocation>
        <location evidence="1">Cell inner membrane</location>
        <topology evidence="1">Single-pass membrane protein</topology>
    </subcellularLocation>
</comment>
<keyword evidence="14" id="KW-1185">Reference proteome</keyword>
<proteinExistence type="inferred from homology"/>
<accession>A0A1W1XQK1</accession>
<keyword evidence="5" id="KW-0997">Cell inner membrane</keyword>
<evidence type="ECO:0000256" key="9">
    <source>
        <dbReference type="ARBA" id="ARBA00025772"/>
    </source>
</evidence>
<dbReference type="RefSeq" id="WP_176216892.1">
    <property type="nucleotide sequence ID" value="NZ_FWXD01000012.1"/>
</dbReference>
<evidence type="ECO:0000313" key="14">
    <source>
        <dbReference type="Proteomes" id="UP000192761"/>
    </source>
</evidence>
<evidence type="ECO:0000256" key="2">
    <source>
        <dbReference type="ARBA" id="ARBA00021549"/>
    </source>
</evidence>
<evidence type="ECO:0000256" key="5">
    <source>
        <dbReference type="ARBA" id="ARBA00022519"/>
    </source>
</evidence>
<feature type="transmembrane region" description="Helical" evidence="11">
    <location>
        <begin position="6"/>
        <end position="29"/>
    </location>
</feature>
<dbReference type="SUPFAM" id="SSF54523">
    <property type="entry name" value="Pili subunits"/>
    <property type="match status" value="1"/>
</dbReference>
<feature type="domain" description="General secretion pathway GspH" evidence="12">
    <location>
        <begin position="40"/>
        <end position="143"/>
    </location>
</feature>
<evidence type="ECO:0000256" key="11">
    <source>
        <dbReference type="SAM" id="Phobius"/>
    </source>
</evidence>
<evidence type="ECO:0000313" key="13">
    <source>
        <dbReference type="EMBL" id="SMC25788.1"/>
    </source>
</evidence>
<evidence type="ECO:0000256" key="3">
    <source>
        <dbReference type="ARBA" id="ARBA00022475"/>
    </source>
</evidence>
<dbReference type="InterPro" id="IPR022346">
    <property type="entry name" value="T2SS_GspH"/>
</dbReference>
<evidence type="ECO:0000256" key="4">
    <source>
        <dbReference type="ARBA" id="ARBA00022481"/>
    </source>
</evidence>
<dbReference type="EMBL" id="FWXD01000012">
    <property type="protein sequence ID" value="SMC25788.1"/>
    <property type="molecule type" value="Genomic_DNA"/>
</dbReference>
<evidence type="ECO:0000256" key="1">
    <source>
        <dbReference type="ARBA" id="ARBA00004377"/>
    </source>
</evidence>
<comment type="similarity">
    <text evidence="9">Belongs to the GSP H family.</text>
</comment>
<gene>
    <name evidence="13" type="ORF">SAMN02745857_02286</name>
</gene>
<dbReference type="Gene3D" id="3.55.40.10">
    <property type="entry name" value="minor pseudopilin epsh domain"/>
    <property type="match status" value="1"/>
</dbReference>
<dbReference type="AlphaFoldDB" id="A0A1W1XQK1"/>
<evidence type="ECO:0000256" key="6">
    <source>
        <dbReference type="ARBA" id="ARBA00022692"/>
    </source>
</evidence>
<evidence type="ECO:0000259" key="12">
    <source>
        <dbReference type="Pfam" id="PF12019"/>
    </source>
</evidence>
<dbReference type="STRING" id="1121001.SAMN02745857_02286"/>
<name>A0A1W1XQK1_9NEIS</name>
<reference evidence="13 14" key="1">
    <citation type="submission" date="2017-04" db="EMBL/GenBank/DDBJ databases">
        <authorList>
            <person name="Afonso C.L."/>
            <person name="Miller P.J."/>
            <person name="Scott M.A."/>
            <person name="Spackman E."/>
            <person name="Goraichik I."/>
            <person name="Dimitrov K.M."/>
            <person name="Suarez D.L."/>
            <person name="Swayne D.E."/>
        </authorList>
    </citation>
    <scope>NUCLEOTIDE SEQUENCE [LARGE SCALE GENOMIC DNA]</scope>
    <source>
        <strain evidence="13 14">DSM 23236</strain>
    </source>
</reference>
<dbReference type="GO" id="GO:0015628">
    <property type="term" value="P:protein secretion by the type II secretion system"/>
    <property type="evidence" value="ECO:0007669"/>
    <property type="project" value="InterPro"/>
</dbReference>